<dbReference type="NCBIfam" id="TIGR03571">
    <property type="entry name" value="lucif_BA3436"/>
    <property type="match status" value="1"/>
</dbReference>
<protein>
    <submittedName>
        <fullName evidence="6">LLM class oxidoreductase</fullName>
    </submittedName>
</protein>
<reference evidence="6 7" key="1">
    <citation type="submission" date="2020-06" db="EMBL/GenBank/DDBJ databases">
        <authorList>
            <person name="Cao W.R."/>
        </authorList>
    </citation>
    <scope>NUCLEOTIDE SEQUENCE [LARGE SCALE GENOMIC DNA]</scope>
    <source>
        <strain evidence="6 7">B1Z28</strain>
    </source>
</reference>
<keyword evidence="2" id="KW-0288">FMN</keyword>
<dbReference type="InterPro" id="IPR036661">
    <property type="entry name" value="Luciferase-like_sf"/>
</dbReference>
<dbReference type="SUPFAM" id="SSF51679">
    <property type="entry name" value="Bacterial luciferase-like"/>
    <property type="match status" value="1"/>
</dbReference>
<accession>A0ABX2PX60</accession>
<dbReference type="InterPro" id="IPR020020">
    <property type="entry name" value="Luciferase-type_oxidoreductase"/>
</dbReference>
<evidence type="ECO:0000256" key="1">
    <source>
        <dbReference type="ARBA" id="ARBA00022630"/>
    </source>
</evidence>
<evidence type="ECO:0000256" key="3">
    <source>
        <dbReference type="ARBA" id="ARBA00023002"/>
    </source>
</evidence>
<gene>
    <name evidence="6" type="ORF">HW561_20190</name>
</gene>
<comment type="caution">
    <text evidence="6">The sequence shown here is derived from an EMBL/GenBank/DDBJ whole genome shotgun (WGS) entry which is preliminary data.</text>
</comment>
<organism evidence="6 7">
    <name type="scientific">Ruegeria haliotis</name>
    <dbReference type="NCBI Taxonomy" id="2747601"/>
    <lineage>
        <taxon>Bacteria</taxon>
        <taxon>Pseudomonadati</taxon>
        <taxon>Pseudomonadota</taxon>
        <taxon>Alphaproteobacteria</taxon>
        <taxon>Rhodobacterales</taxon>
        <taxon>Roseobacteraceae</taxon>
        <taxon>Ruegeria</taxon>
    </lineage>
</organism>
<dbReference type="PANTHER" id="PTHR30011">
    <property type="entry name" value="ALKANESULFONATE MONOOXYGENASE-RELATED"/>
    <property type="match status" value="1"/>
</dbReference>
<evidence type="ECO:0000256" key="4">
    <source>
        <dbReference type="ARBA" id="ARBA00023033"/>
    </source>
</evidence>
<keyword evidence="7" id="KW-1185">Reference proteome</keyword>
<keyword evidence="4" id="KW-0503">Monooxygenase</keyword>
<feature type="domain" description="Luciferase-like" evidence="5">
    <location>
        <begin position="40"/>
        <end position="248"/>
    </location>
</feature>
<dbReference type="InterPro" id="IPR051260">
    <property type="entry name" value="Diverse_substr_monoxygenases"/>
</dbReference>
<evidence type="ECO:0000256" key="2">
    <source>
        <dbReference type="ARBA" id="ARBA00022643"/>
    </source>
</evidence>
<dbReference type="EMBL" id="JABXWT010000018">
    <property type="protein sequence ID" value="NVO58117.1"/>
    <property type="molecule type" value="Genomic_DNA"/>
</dbReference>
<sequence>MLDTTQQETFPVINWAYNSVFQKDKLTVGLVAPLETYANSAIPTMRNQLARIKLAEELGFAAVWLRDVPFSVSSFGDAGQIFDPWVYLGMLAGQTQSIALGLASAILPLRHPAHVAKAAASVDVLSGGRMLLGVASGDRPDEYPALDMSFGDRADRFREAFAYIREMAKDRPVHQGGHGALDGSIDMLPKPSGARLPMLVTGASQQSPEWIASNGDGWMLYPRDTPTQAKIIADWRARTIDAGRDEQPVMQPLYVDLVEGSHAPQPIHLGLRLSAHDLVAYLKSLEGIGVNHVALNLRFNQADMTTTLNRLATGVLPGFTY</sequence>
<evidence type="ECO:0000259" key="5">
    <source>
        <dbReference type="Pfam" id="PF00296"/>
    </source>
</evidence>
<keyword evidence="1" id="KW-0285">Flavoprotein</keyword>
<dbReference type="Pfam" id="PF00296">
    <property type="entry name" value="Bac_luciferase"/>
    <property type="match status" value="1"/>
</dbReference>
<dbReference type="InterPro" id="IPR011251">
    <property type="entry name" value="Luciferase-like_dom"/>
</dbReference>
<keyword evidence="3" id="KW-0560">Oxidoreductase</keyword>
<proteinExistence type="predicted"/>
<dbReference type="Proteomes" id="UP000630805">
    <property type="component" value="Unassembled WGS sequence"/>
</dbReference>
<name>A0ABX2PX60_9RHOB</name>
<dbReference type="Gene3D" id="3.20.20.30">
    <property type="entry name" value="Luciferase-like domain"/>
    <property type="match status" value="1"/>
</dbReference>
<dbReference type="RefSeq" id="WP_176867164.1">
    <property type="nucleotide sequence ID" value="NZ_JABXWT010000018.1"/>
</dbReference>
<dbReference type="PANTHER" id="PTHR30011:SF16">
    <property type="entry name" value="C2H2 FINGER DOMAIN TRANSCRIPTION FACTOR (EUROFUNG)-RELATED"/>
    <property type="match status" value="1"/>
</dbReference>
<evidence type="ECO:0000313" key="6">
    <source>
        <dbReference type="EMBL" id="NVO58117.1"/>
    </source>
</evidence>
<evidence type="ECO:0000313" key="7">
    <source>
        <dbReference type="Proteomes" id="UP000630805"/>
    </source>
</evidence>